<evidence type="ECO:0000313" key="2">
    <source>
        <dbReference type="EMBL" id="CEM08747.1"/>
    </source>
</evidence>
<reference evidence="2" key="1">
    <citation type="submission" date="2014-11" db="EMBL/GenBank/DDBJ databases">
        <authorList>
            <person name="Otto D Thomas"/>
            <person name="Naeem Raeece"/>
        </authorList>
    </citation>
    <scope>NUCLEOTIDE SEQUENCE</scope>
</reference>
<dbReference type="VEuPathDB" id="CryptoDB:Cvel_2949"/>
<accession>A0A0G4F890</accession>
<dbReference type="PhylomeDB" id="A0A0G4F890"/>
<feature type="region of interest" description="Disordered" evidence="1">
    <location>
        <begin position="239"/>
        <end position="292"/>
    </location>
</feature>
<sequence>MATEQPAAPAPGGEKVEIDEITRGLGYPPNSAQHNLHQKHVTVELNHLMSYIDLQNTDVDGLFNWVNLNLMNLAYHFPNEQILHFCHSALLDFVAGEPVKVKSAAAICSLFQNGLITAAEKDALILHFLERSLREPHNAAALAQPTVQDAKTKRTLKKKKADGTEVEGDNAATDGGDETMGGAGEADRPEGLGISLTEQMKRILRYAEARGAPMHASPEEENLQGGPAYVPEGRGMPAGSPSMANAHAHNVSASKPTTRAKGAKKATRHPPGSPSAHHHHEHIHRGPSGSPVAHIHLTGVLRDAFNVSIGETGRAALKTMLSHRCKTDPICKEKVMQIGQIKYAKLQELLQMAQACGLEREIQSLQRQHNDRTAHRQRYRKRPRPGAGPGDMGVDDDGDYDDDGEWGSHFGDDASDGGQGLSQAQAAHHAYHTAMAESHRERELAEAADHPDPTSEDLDEEPRAANSLPESPVQENASASASASASAAAAVEKAGGASAASAAAEGAVQMQAQPTTENEDVGDAAGSRTSVQPSSGAAASGNVDASPREGLNPGSPSYPMMGIGASGSGAGAEAGSVDKPIDPNAPLM</sequence>
<gene>
    <name evidence="2" type="ORF">Cvel_2949</name>
</gene>
<evidence type="ECO:0000256" key="1">
    <source>
        <dbReference type="SAM" id="MobiDB-lite"/>
    </source>
</evidence>
<feature type="compositionally biased region" description="Polar residues" evidence="1">
    <location>
        <begin position="527"/>
        <end position="537"/>
    </location>
</feature>
<dbReference type="AlphaFoldDB" id="A0A0G4F890"/>
<feature type="compositionally biased region" description="Low complexity" evidence="1">
    <location>
        <begin position="424"/>
        <end position="436"/>
    </location>
</feature>
<feature type="region of interest" description="Disordered" evidence="1">
    <location>
        <begin position="366"/>
        <end position="588"/>
    </location>
</feature>
<proteinExistence type="predicted"/>
<name>A0A0G4F890_9ALVE</name>
<feature type="compositionally biased region" description="Acidic residues" evidence="1">
    <location>
        <begin position="393"/>
        <end position="405"/>
    </location>
</feature>
<protein>
    <submittedName>
        <fullName evidence="2">Uncharacterized protein</fullName>
    </submittedName>
</protein>
<feature type="compositionally biased region" description="Low complexity" evidence="1">
    <location>
        <begin position="477"/>
        <end position="508"/>
    </location>
</feature>
<organism evidence="2">
    <name type="scientific">Chromera velia CCMP2878</name>
    <dbReference type="NCBI Taxonomy" id="1169474"/>
    <lineage>
        <taxon>Eukaryota</taxon>
        <taxon>Sar</taxon>
        <taxon>Alveolata</taxon>
        <taxon>Colpodellida</taxon>
        <taxon>Chromeraceae</taxon>
        <taxon>Chromera</taxon>
    </lineage>
</organism>
<dbReference type="EMBL" id="CDMZ01000187">
    <property type="protein sequence ID" value="CEM08747.1"/>
    <property type="molecule type" value="Genomic_DNA"/>
</dbReference>
<feature type="region of interest" description="Disordered" evidence="1">
    <location>
        <begin position="144"/>
        <end position="190"/>
    </location>
</feature>
<feature type="compositionally biased region" description="Basic and acidic residues" evidence="1">
    <location>
        <begin position="437"/>
        <end position="453"/>
    </location>
</feature>
<feature type="compositionally biased region" description="Basic residues" evidence="1">
    <location>
        <begin position="375"/>
        <end position="384"/>
    </location>
</feature>
<feature type="compositionally biased region" description="Basic residues" evidence="1">
    <location>
        <begin position="276"/>
        <end position="285"/>
    </location>
</feature>